<dbReference type="InterPro" id="IPR001356">
    <property type="entry name" value="HD"/>
</dbReference>
<evidence type="ECO:0000313" key="11">
    <source>
        <dbReference type="Proteomes" id="UP000281406"/>
    </source>
</evidence>
<dbReference type="InterPro" id="IPR017970">
    <property type="entry name" value="Homeobox_CS"/>
</dbReference>
<evidence type="ECO:0000259" key="9">
    <source>
        <dbReference type="PROSITE" id="PS50071"/>
    </source>
</evidence>
<sequence>MSGATYDRKIPGISTDLSGSMSCHPTSKDSPTLPESSATDMGYYSSHHEYYQSPPYPQQMNSYHQFNLSGMGASAGPYPTKTEYPYSNTYRQYGHYNRDLQTPPQSAVKEELETEVRMVNGKPKKIRKPRTIYSSYQLAALQRRFQKAQYLALPERAELAAQLGLTQTQVKIWFQNRRSKFKKLYKNGEVPLEHSPNASDSMACNSPPSPAVWDNSAHSSQKPGTISGIAFILVLRISSRPLNPFRITQKMRFDAPQLKLIRHLQCWKSLKLLSVNLIPLYSHHPLVLSQISFPRNCPV</sequence>
<comment type="subcellular location">
    <subcellularLocation>
        <location evidence="6 7">Nucleus</location>
    </subcellularLocation>
</comment>
<evidence type="ECO:0000256" key="7">
    <source>
        <dbReference type="RuleBase" id="RU000682"/>
    </source>
</evidence>
<keyword evidence="5 6" id="KW-0539">Nucleus</keyword>
<name>A0A3N0Z639_ANAGA</name>
<feature type="region of interest" description="Disordered" evidence="8">
    <location>
        <begin position="195"/>
        <end position="219"/>
    </location>
</feature>
<dbReference type="InterPro" id="IPR009057">
    <property type="entry name" value="Homeodomain-like_sf"/>
</dbReference>
<dbReference type="EMBL" id="RJVU01007682">
    <property type="protein sequence ID" value="ROL53925.1"/>
    <property type="molecule type" value="Genomic_DNA"/>
</dbReference>
<gene>
    <name evidence="10" type="ORF">DPX16_19611</name>
</gene>
<dbReference type="OrthoDB" id="6159439at2759"/>
<dbReference type="InterPro" id="IPR022135">
    <property type="entry name" value="Distal-less_N"/>
</dbReference>
<organism evidence="10 11">
    <name type="scientific">Anabarilius grahami</name>
    <name type="common">Kanglang fish</name>
    <name type="synonym">Barilius grahami</name>
    <dbReference type="NCBI Taxonomy" id="495550"/>
    <lineage>
        <taxon>Eukaryota</taxon>
        <taxon>Metazoa</taxon>
        <taxon>Chordata</taxon>
        <taxon>Craniata</taxon>
        <taxon>Vertebrata</taxon>
        <taxon>Euteleostomi</taxon>
        <taxon>Actinopterygii</taxon>
        <taxon>Neopterygii</taxon>
        <taxon>Teleostei</taxon>
        <taxon>Ostariophysi</taxon>
        <taxon>Cypriniformes</taxon>
        <taxon>Xenocyprididae</taxon>
        <taxon>Xenocypridinae</taxon>
        <taxon>Xenocypridinae incertae sedis</taxon>
        <taxon>Anabarilius</taxon>
    </lineage>
</organism>
<dbReference type="GO" id="GO:0005634">
    <property type="term" value="C:nucleus"/>
    <property type="evidence" value="ECO:0007669"/>
    <property type="project" value="UniProtKB-SubCell"/>
</dbReference>
<evidence type="ECO:0000256" key="2">
    <source>
        <dbReference type="ARBA" id="ARBA00022473"/>
    </source>
</evidence>
<evidence type="ECO:0000256" key="3">
    <source>
        <dbReference type="ARBA" id="ARBA00023125"/>
    </source>
</evidence>
<dbReference type="CDD" id="cd00086">
    <property type="entry name" value="homeodomain"/>
    <property type="match status" value="1"/>
</dbReference>
<dbReference type="InterPro" id="IPR000047">
    <property type="entry name" value="HTH_motif"/>
</dbReference>
<comment type="caution">
    <text evidence="10">The sequence shown here is derived from an EMBL/GenBank/DDBJ whole genome shotgun (WGS) entry which is preliminary data.</text>
</comment>
<evidence type="ECO:0000256" key="8">
    <source>
        <dbReference type="SAM" id="MobiDB-lite"/>
    </source>
</evidence>
<feature type="DNA-binding region" description="Homeobox" evidence="6">
    <location>
        <begin position="126"/>
        <end position="185"/>
    </location>
</feature>
<dbReference type="InterPro" id="IPR050460">
    <property type="entry name" value="Distal-less_Homeobox_TF"/>
</dbReference>
<feature type="domain" description="Homeobox" evidence="9">
    <location>
        <begin position="124"/>
        <end position="184"/>
    </location>
</feature>
<dbReference type="Pfam" id="PF00046">
    <property type="entry name" value="Homeodomain"/>
    <property type="match status" value="1"/>
</dbReference>
<evidence type="ECO:0000256" key="6">
    <source>
        <dbReference type="PROSITE-ProRule" id="PRU00108"/>
    </source>
</evidence>
<evidence type="ECO:0000313" key="10">
    <source>
        <dbReference type="EMBL" id="ROL53925.1"/>
    </source>
</evidence>
<evidence type="ECO:0000256" key="5">
    <source>
        <dbReference type="ARBA" id="ARBA00023242"/>
    </source>
</evidence>
<evidence type="ECO:0000256" key="4">
    <source>
        <dbReference type="ARBA" id="ARBA00023155"/>
    </source>
</evidence>
<dbReference type="GO" id="GO:0030855">
    <property type="term" value="P:epithelial cell differentiation"/>
    <property type="evidence" value="ECO:0007669"/>
    <property type="project" value="TreeGrafter"/>
</dbReference>
<dbReference type="GO" id="GO:0051216">
    <property type="term" value="P:cartilage development"/>
    <property type="evidence" value="ECO:0007669"/>
    <property type="project" value="UniProtKB-ARBA"/>
</dbReference>
<feature type="compositionally biased region" description="Basic and acidic residues" evidence="8">
    <location>
        <begin position="1"/>
        <end position="10"/>
    </location>
</feature>
<keyword evidence="4 6" id="KW-0371">Homeobox</keyword>
<comment type="similarity">
    <text evidence="1">Belongs to the distal-less homeobox family.</text>
</comment>
<dbReference type="GO" id="GO:0000981">
    <property type="term" value="F:DNA-binding transcription factor activity, RNA polymerase II-specific"/>
    <property type="evidence" value="ECO:0007669"/>
    <property type="project" value="InterPro"/>
</dbReference>
<dbReference type="PRINTS" id="PR00024">
    <property type="entry name" value="HOMEOBOX"/>
</dbReference>
<dbReference type="SUPFAM" id="SSF46689">
    <property type="entry name" value="Homeodomain-like"/>
    <property type="match status" value="1"/>
</dbReference>
<dbReference type="GO" id="GO:0000978">
    <property type="term" value="F:RNA polymerase II cis-regulatory region sequence-specific DNA binding"/>
    <property type="evidence" value="ECO:0007669"/>
    <property type="project" value="TreeGrafter"/>
</dbReference>
<dbReference type="PANTHER" id="PTHR24327:SF28">
    <property type="entry name" value="HOMEOBOX PROTEIN DLX-3"/>
    <property type="match status" value="1"/>
</dbReference>
<proteinExistence type="inferred from homology"/>
<dbReference type="PANTHER" id="PTHR24327">
    <property type="entry name" value="HOMEOBOX PROTEIN"/>
    <property type="match status" value="1"/>
</dbReference>
<keyword evidence="2" id="KW-0217">Developmental protein</keyword>
<feature type="compositionally biased region" description="Polar residues" evidence="8">
    <location>
        <begin position="15"/>
        <end position="39"/>
    </location>
</feature>
<reference evidence="10 11" key="1">
    <citation type="submission" date="2018-10" db="EMBL/GenBank/DDBJ databases">
        <title>Genome assembly for a Yunnan-Guizhou Plateau 3E fish, Anabarilius grahami (Regan), and its evolutionary and genetic applications.</title>
        <authorList>
            <person name="Jiang W."/>
        </authorList>
    </citation>
    <scope>NUCLEOTIDE SEQUENCE [LARGE SCALE GENOMIC DNA]</scope>
    <source>
        <strain evidence="10">AG-KIZ</strain>
        <tissue evidence="10">Muscle</tissue>
    </source>
</reference>
<dbReference type="Gene3D" id="1.10.10.60">
    <property type="entry name" value="Homeodomain-like"/>
    <property type="match status" value="1"/>
</dbReference>
<dbReference type="InterPro" id="IPR020479">
    <property type="entry name" value="HD_metazoa"/>
</dbReference>
<dbReference type="PROSITE" id="PS00027">
    <property type="entry name" value="HOMEOBOX_1"/>
    <property type="match status" value="1"/>
</dbReference>
<dbReference type="PRINTS" id="PR00031">
    <property type="entry name" value="HTHREPRESSR"/>
</dbReference>
<accession>A0A3N0Z639</accession>
<dbReference type="Proteomes" id="UP000281406">
    <property type="component" value="Unassembled WGS sequence"/>
</dbReference>
<evidence type="ECO:0000256" key="1">
    <source>
        <dbReference type="ARBA" id="ARBA00007916"/>
    </source>
</evidence>
<dbReference type="GO" id="GO:0048703">
    <property type="term" value="P:embryonic viscerocranium morphogenesis"/>
    <property type="evidence" value="ECO:0007669"/>
    <property type="project" value="UniProtKB-ARBA"/>
</dbReference>
<dbReference type="Pfam" id="PF12413">
    <property type="entry name" value="DLL_N"/>
    <property type="match status" value="1"/>
</dbReference>
<keyword evidence="3 6" id="KW-0238">DNA-binding</keyword>
<dbReference type="PROSITE" id="PS50071">
    <property type="entry name" value="HOMEOBOX_2"/>
    <property type="match status" value="1"/>
</dbReference>
<keyword evidence="11" id="KW-1185">Reference proteome</keyword>
<dbReference type="FunFam" id="1.10.10.60:FF:000048">
    <property type="entry name" value="Distal-less homeobox 2"/>
    <property type="match status" value="1"/>
</dbReference>
<feature type="compositionally biased region" description="Polar residues" evidence="8">
    <location>
        <begin position="196"/>
        <end position="206"/>
    </location>
</feature>
<dbReference type="GO" id="GO:0007399">
    <property type="term" value="P:nervous system development"/>
    <property type="evidence" value="ECO:0007669"/>
    <property type="project" value="UniProtKB-ARBA"/>
</dbReference>
<dbReference type="SMART" id="SM00389">
    <property type="entry name" value="HOX"/>
    <property type="match status" value="1"/>
</dbReference>
<feature type="region of interest" description="Disordered" evidence="8">
    <location>
        <begin position="1"/>
        <end position="41"/>
    </location>
</feature>
<dbReference type="AlphaFoldDB" id="A0A3N0Z639"/>
<protein>
    <submittedName>
        <fullName evidence="10">Homeobox protein Dlx3b</fullName>
    </submittedName>
</protein>